<dbReference type="Proteomes" id="UP000823749">
    <property type="component" value="Chromosome 2"/>
</dbReference>
<proteinExistence type="predicted"/>
<dbReference type="AlphaFoldDB" id="A0AAV6LDS1"/>
<keyword evidence="1" id="KW-1133">Transmembrane helix</keyword>
<comment type="caution">
    <text evidence="2">The sequence shown here is derived from an EMBL/GenBank/DDBJ whole genome shotgun (WGS) entry which is preliminary data.</text>
</comment>
<feature type="transmembrane region" description="Helical" evidence="1">
    <location>
        <begin position="95"/>
        <end position="115"/>
    </location>
</feature>
<keyword evidence="1" id="KW-0812">Transmembrane</keyword>
<evidence type="ECO:0000313" key="3">
    <source>
        <dbReference type="Proteomes" id="UP000823749"/>
    </source>
</evidence>
<gene>
    <name evidence="2" type="ORF">RHGRI_005497</name>
</gene>
<feature type="transmembrane region" description="Helical" evidence="1">
    <location>
        <begin position="48"/>
        <end position="66"/>
    </location>
</feature>
<reference evidence="2" key="1">
    <citation type="submission" date="2020-08" db="EMBL/GenBank/DDBJ databases">
        <title>Plant Genome Project.</title>
        <authorList>
            <person name="Zhang R.-G."/>
        </authorList>
    </citation>
    <scope>NUCLEOTIDE SEQUENCE</scope>
    <source>
        <strain evidence="2">WSP0</strain>
        <tissue evidence="2">Leaf</tissue>
    </source>
</reference>
<keyword evidence="3" id="KW-1185">Reference proteome</keyword>
<organism evidence="2 3">
    <name type="scientific">Rhododendron griersonianum</name>
    <dbReference type="NCBI Taxonomy" id="479676"/>
    <lineage>
        <taxon>Eukaryota</taxon>
        <taxon>Viridiplantae</taxon>
        <taxon>Streptophyta</taxon>
        <taxon>Embryophyta</taxon>
        <taxon>Tracheophyta</taxon>
        <taxon>Spermatophyta</taxon>
        <taxon>Magnoliopsida</taxon>
        <taxon>eudicotyledons</taxon>
        <taxon>Gunneridae</taxon>
        <taxon>Pentapetalae</taxon>
        <taxon>asterids</taxon>
        <taxon>Ericales</taxon>
        <taxon>Ericaceae</taxon>
        <taxon>Ericoideae</taxon>
        <taxon>Rhodoreae</taxon>
        <taxon>Rhododendron</taxon>
    </lineage>
</organism>
<sequence length="131" mass="15044">MHARASLDKCTWGNWIRQFFKDIPTDKGNPTDKKEEPIIGPKYRKNLYLARFIAYFLSFFVLPGYAPGLPDGLQGLHCLCLQFGLLGETSSHSDLYFLGIYTIAWIACTRIWIALRGGTIFDHRLIKRMSK</sequence>
<protein>
    <submittedName>
        <fullName evidence="2">Uncharacterized protein</fullName>
    </submittedName>
</protein>
<evidence type="ECO:0000313" key="2">
    <source>
        <dbReference type="EMBL" id="KAG5562789.1"/>
    </source>
</evidence>
<accession>A0AAV6LDS1</accession>
<evidence type="ECO:0000256" key="1">
    <source>
        <dbReference type="SAM" id="Phobius"/>
    </source>
</evidence>
<dbReference type="EMBL" id="JACTNZ010000002">
    <property type="protein sequence ID" value="KAG5562789.1"/>
    <property type="molecule type" value="Genomic_DNA"/>
</dbReference>
<keyword evidence="1" id="KW-0472">Membrane</keyword>
<name>A0AAV6LDS1_9ERIC</name>